<keyword evidence="5" id="KW-0460">Magnesium</keyword>
<dbReference type="GO" id="GO:0004540">
    <property type="term" value="F:RNA nuclease activity"/>
    <property type="evidence" value="ECO:0007669"/>
    <property type="project" value="InterPro"/>
</dbReference>
<dbReference type="HAMAP" id="MF_00265">
    <property type="entry name" value="VapC_Nob1"/>
    <property type="match status" value="1"/>
</dbReference>
<dbReference type="InterPro" id="IPR002716">
    <property type="entry name" value="PIN_dom"/>
</dbReference>
<dbReference type="InterPro" id="IPR029060">
    <property type="entry name" value="PIN-like_dom_sf"/>
</dbReference>
<protein>
    <recommendedName>
        <fullName evidence="5">Ribonuclease VapC</fullName>
        <shortName evidence="5">RNase VapC</shortName>
        <ecNumber evidence="5">3.1.-.-</ecNumber>
    </recommendedName>
    <alternativeName>
        <fullName evidence="5">Toxin VapC</fullName>
    </alternativeName>
</protein>
<dbReference type="Pfam" id="PF01850">
    <property type="entry name" value="PIN"/>
    <property type="match status" value="1"/>
</dbReference>
<evidence type="ECO:0000256" key="2">
    <source>
        <dbReference type="ARBA" id="ARBA00022722"/>
    </source>
</evidence>
<keyword evidence="5" id="KW-0800">Toxin</keyword>
<keyword evidence="1 5" id="KW-1277">Toxin-antitoxin system</keyword>
<evidence type="ECO:0000313" key="7">
    <source>
        <dbReference type="EMBL" id="PZO73362.1"/>
    </source>
</evidence>
<feature type="binding site" evidence="5">
    <location>
        <position position="5"/>
    </location>
    <ligand>
        <name>Mg(2+)</name>
        <dbReference type="ChEBI" id="CHEBI:18420"/>
    </ligand>
</feature>
<evidence type="ECO:0000256" key="5">
    <source>
        <dbReference type="HAMAP-Rule" id="MF_00265"/>
    </source>
</evidence>
<feature type="domain" description="PIN" evidence="6">
    <location>
        <begin position="2"/>
        <end position="118"/>
    </location>
</feature>
<dbReference type="InterPro" id="IPR022907">
    <property type="entry name" value="VapC_family"/>
</dbReference>
<evidence type="ECO:0000256" key="3">
    <source>
        <dbReference type="ARBA" id="ARBA00022723"/>
    </source>
</evidence>
<dbReference type="GO" id="GO:0016787">
    <property type="term" value="F:hydrolase activity"/>
    <property type="evidence" value="ECO:0007669"/>
    <property type="project" value="UniProtKB-KW"/>
</dbReference>
<gene>
    <name evidence="5" type="primary">vapC</name>
    <name evidence="7" type="ORF">DI640_09910</name>
</gene>
<dbReference type="Proteomes" id="UP000249555">
    <property type="component" value="Unassembled WGS sequence"/>
</dbReference>
<dbReference type="GO" id="GO:0090729">
    <property type="term" value="F:toxin activity"/>
    <property type="evidence" value="ECO:0007669"/>
    <property type="project" value="UniProtKB-KW"/>
</dbReference>
<dbReference type="EC" id="3.1.-.-" evidence="5"/>
<evidence type="ECO:0000259" key="6">
    <source>
        <dbReference type="Pfam" id="PF01850"/>
    </source>
</evidence>
<dbReference type="SUPFAM" id="SSF88723">
    <property type="entry name" value="PIN domain-like"/>
    <property type="match status" value="1"/>
</dbReference>
<proteinExistence type="inferred from homology"/>
<evidence type="ECO:0000256" key="4">
    <source>
        <dbReference type="ARBA" id="ARBA00022801"/>
    </source>
</evidence>
<keyword evidence="3 5" id="KW-0479">Metal-binding</keyword>
<feature type="binding site" evidence="5">
    <location>
        <position position="94"/>
    </location>
    <ligand>
        <name>Mg(2+)</name>
        <dbReference type="ChEBI" id="CHEBI:18420"/>
    </ligand>
</feature>
<evidence type="ECO:0000313" key="8">
    <source>
        <dbReference type="Proteomes" id="UP000249555"/>
    </source>
</evidence>
<reference evidence="7 8" key="1">
    <citation type="submission" date="2017-08" db="EMBL/GenBank/DDBJ databases">
        <title>Infants hospitalized years apart are colonized by the same room-sourced microbial strains.</title>
        <authorList>
            <person name="Brooks B."/>
            <person name="Olm M.R."/>
            <person name="Firek B.A."/>
            <person name="Baker R."/>
            <person name="Thomas B.C."/>
            <person name="Morowitz M.J."/>
            <person name="Banfield J.F."/>
        </authorList>
    </citation>
    <scope>NUCLEOTIDE SEQUENCE [LARGE SCALE GENOMIC DNA]</scope>
    <source>
        <strain evidence="7">S2_018_000_R3_119</strain>
    </source>
</reference>
<evidence type="ECO:0000256" key="1">
    <source>
        <dbReference type="ARBA" id="ARBA00022649"/>
    </source>
</evidence>
<comment type="similarity">
    <text evidence="5">Belongs to the PINc/VapC protein family.</text>
</comment>
<organism evidence="7 8">
    <name type="scientific">Sphingomonas taxi</name>
    <dbReference type="NCBI Taxonomy" id="1549858"/>
    <lineage>
        <taxon>Bacteria</taxon>
        <taxon>Pseudomonadati</taxon>
        <taxon>Pseudomonadota</taxon>
        <taxon>Alphaproteobacteria</taxon>
        <taxon>Sphingomonadales</taxon>
        <taxon>Sphingomonadaceae</taxon>
        <taxon>Sphingomonas</taxon>
    </lineage>
</organism>
<keyword evidence="4 5" id="KW-0378">Hydrolase</keyword>
<sequence length="130" mass="14548">MIAVDTNIVVRLIVADDDAQVALALDLASRELLHVGVTVLLETEWVLRSKYHFDRASLGSALLDFGDLPFVRFEADQDIRWALARYAEAGELADYIHIAAARQVGRFATFERRLDRRAGDAPPARIETLI</sequence>
<dbReference type="EMBL" id="QFMX01000008">
    <property type="protein sequence ID" value="PZO73362.1"/>
    <property type="molecule type" value="Genomic_DNA"/>
</dbReference>
<name>A0A2W4YYN6_9SPHN</name>
<comment type="caution">
    <text evidence="7">The sequence shown here is derived from an EMBL/GenBank/DDBJ whole genome shotgun (WGS) entry which is preliminary data.</text>
</comment>
<keyword evidence="2 5" id="KW-0540">Nuclease</keyword>
<dbReference type="GO" id="GO:0000287">
    <property type="term" value="F:magnesium ion binding"/>
    <property type="evidence" value="ECO:0007669"/>
    <property type="project" value="UniProtKB-UniRule"/>
</dbReference>
<dbReference type="AlphaFoldDB" id="A0A2W4YYN6"/>
<accession>A0A2W4YYN6</accession>
<dbReference type="CDD" id="cd18683">
    <property type="entry name" value="PIN_VapC-like"/>
    <property type="match status" value="1"/>
</dbReference>
<dbReference type="Gene3D" id="3.40.50.1010">
    <property type="entry name" value="5'-nuclease"/>
    <property type="match status" value="1"/>
</dbReference>
<comment type="function">
    <text evidence="5">Toxic component of a toxin-antitoxin (TA) system. An RNase.</text>
</comment>
<comment type="cofactor">
    <cofactor evidence="5">
        <name>Mg(2+)</name>
        <dbReference type="ChEBI" id="CHEBI:18420"/>
    </cofactor>
</comment>